<dbReference type="RefSeq" id="WP_012861062.1">
    <property type="nucleotide sequence ID" value="NC_013517.1"/>
</dbReference>
<evidence type="ECO:0000259" key="7">
    <source>
        <dbReference type="PROSITE" id="PS51918"/>
    </source>
</evidence>
<dbReference type="GO" id="GO:0044272">
    <property type="term" value="P:sulfur compound biosynthetic process"/>
    <property type="evidence" value="ECO:0007669"/>
    <property type="project" value="UniProtKB-ARBA"/>
</dbReference>
<dbReference type="GO" id="GO:0003824">
    <property type="term" value="F:catalytic activity"/>
    <property type="evidence" value="ECO:0007669"/>
    <property type="project" value="InterPro"/>
</dbReference>
<keyword evidence="3" id="KW-0949">S-adenosyl-L-methionine</keyword>
<protein>
    <submittedName>
        <fullName evidence="8">Biotin and thiamin synthesis associated</fullName>
    </submittedName>
</protein>
<feature type="domain" description="Radical SAM core" evidence="7">
    <location>
        <begin position="80"/>
        <end position="313"/>
    </location>
</feature>
<gene>
    <name evidence="8" type="ordered locus">Sterm_1607</name>
</gene>
<keyword evidence="5" id="KW-0408">Iron</keyword>
<dbReference type="SFLD" id="SFLDG01060">
    <property type="entry name" value="BATS_domain_containing"/>
    <property type="match status" value="1"/>
</dbReference>
<keyword evidence="4" id="KW-0479">Metal-binding</keyword>
<evidence type="ECO:0000256" key="1">
    <source>
        <dbReference type="ARBA" id="ARBA00001966"/>
    </source>
</evidence>
<dbReference type="SFLD" id="SFLDF00319">
    <property type="entry name" value="Fe_hydrogenase_maturase_(HydG"/>
    <property type="match status" value="1"/>
</dbReference>
<keyword evidence="9" id="KW-1185">Reference proteome</keyword>
<dbReference type="HOGENOM" id="CLU_046249_0_0_0"/>
<dbReference type="GO" id="GO:0051539">
    <property type="term" value="F:4 iron, 4 sulfur cluster binding"/>
    <property type="evidence" value="ECO:0007669"/>
    <property type="project" value="UniProtKB-KW"/>
</dbReference>
<keyword evidence="6" id="KW-0411">Iron-sulfur</keyword>
<dbReference type="PANTHER" id="PTHR43583:SF2">
    <property type="entry name" value="THIAZOLE BIOSYNTHESIS PROTEIN"/>
    <property type="match status" value="1"/>
</dbReference>
<name>D1AI82_SEBTE</name>
<evidence type="ECO:0000313" key="9">
    <source>
        <dbReference type="Proteomes" id="UP000000845"/>
    </source>
</evidence>
<evidence type="ECO:0000313" key="8">
    <source>
        <dbReference type="EMBL" id="ACZ08466.1"/>
    </source>
</evidence>
<evidence type="ECO:0000256" key="5">
    <source>
        <dbReference type="ARBA" id="ARBA00023004"/>
    </source>
</evidence>
<dbReference type="SFLD" id="SFLDG01081">
    <property type="entry name" value="cleavage_of_the_Ca-Cb_bond_in"/>
    <property type="match status" value="1"/>
</dbReference>
<dbReference type="SFLD" id="SFLDS00029">
    <property type="entry name" value="Radical_SAM"/>
    <property type="match status" value="1"/>
</dbReference>
<dbReference type="SMART" id="SM00876">
    <property type="entry name" value="BATS"/>
    <property type="match status" value="1"/>
</dbReference>
<dbReference type="AlphaFoldDB" id="D1AI82"/>
<dbReference type="NCBIfam" id="TIGR03955">
    <property type="entry name" value="rSAM_HydG"/>
    <property type="match status" value="1"/>
</dbReference>
<dbReference type="GO" id="GO:0042364">
    <property type="term" value="P:water-soluble vitamin biosynthetic process"/>
    <property type="evidence" value="ECO:0007669"/>
    <property type="project" value="UniProtKB-ARBA"/>
</dbReference>
<evidence type="ECO:0000256" key="2">
    <source>
        <dbReference type="ARBA" id="ARBA00022485"/>
    </source>
</evidence>
<evidence type="ECO:0000256" key="3">
    <source>
        <dbReference type="ARBA" id="ARBA00022691"/>
    </source>
</evidence>
<dbReference type="KEGG" id="str:Sterm_1607"/>
<dbReference type="CDD" id="cd01335">
    <property type="entry name" value="Radical_SAM"/>
    <property type="match status" value="1"/>
</dbReference>
<reference evidence="9" key="1">
    <citation type="submission" date="2009-09" db="EMBL/GenBank/DDBJ databases">
        <title>The complete chromosome of Sebaldella termitidis ATCC 33386.</title>
        <authorList>
            <consortium name="US DOE Joint Genome Institute (JGI-PGF)"/>
            <person name="Lucas S."/>
            <person name="Copeland A."/>
            <person name="Lapidus A."/>
            <person name="Glavina del Rio T."/>
            <person name="Dalin E."/>
            <person name="Tice H."/>
            <person name="Bruce D."/>
            <person name="Goodwin L."/>
            <person name="Pitluck S."/>
            <person name="Kyrpides N."/>
            <person name="Mavromatis K."/>
            <person name="Ivanova N."/>
            <person name="Mikhailova N."/>
            <person name="Sims D."/>
            <person name="Meincke L."/>
            <person name="Brettin T."/>
            <person name="Detter J.C."/>
            <person name="Han C."/>
            <person name="Larimer F."/>
            <person name="Land M."/>
            <person name="Hauser L."/>
            <person name="Markowitz V."/>
            <person name="Cheng J.F."/>
            <person name="Hugenholtz P."/>
            <person name="Woyke T."/>
            <person name="Wu D."/>
            <person name="Eisen J.A."/>
        </authorList>
    </citation>
    <scope>NUCLEOTIDE SEQUENCE [LARGE SCALE GENOMIC DNA]</scope>
    <source>
        <strain evidence="9">ATCC 33386 / NCTC 11300</strain>
    </source>
</reference>
<dbReference type="Pfam" id="PF06968">
    <property type="entry name" value="BATS"/>
    <property type="match status" value="1"/>
</dbReference>
<dbReference type="PROSITE" id="PS51918">
    <property type="entry name" value="RADICAL_SAM"/>
    <property type="match status" value="1"/>
</dbReference>
<dbReference type="InterPro" id="IPR013785">
    <property type="entry name" value="Aldolase_TIM"/>
</dbReference>
<reference evidence="8 9" key="2">
    <citation type="journal article" date="2010" name="Stand. Genomic Sci.">
        <title>Complete genome sequence of Sebaldella termitidis type strain (NCTC 11300).</title>
        <authorList>
            <person name="Harmon-Smith M."/>
            <person name="Celia L."/>
            <person name="Chertkov O."/>
            <person name="Lapidus A."/>
            <person name="Copeland A."/>
            <person name="Glavina Del Rio T."/>
            <person name="Nolan M."/>
            <person name="Lucas S."/>
            <person name="Tice H."/>
            <person name="Cheng J.F."/>
            <person name="Han C."/>
            <person name="Detter J.C."/>
            <person name="Bruce D."/>
            <person name="Goodwin L."/>
            <person name="Pitluck S."/>
            <person name="Pati A."/>
            <person name="Liolios K."/>
            <person name="Ivanova N."/>
            <person name="Mavromatis K."/>
            <person name="Mikhailova N."/>
            <person name="Chen A."/>
            <person name="Palaniappan K."/>
            <person name="Land M."/>
            <person name="Hauser L."/>
            <person name="Chang Y.J."/>
            <person name="Jeffries C.D."/>
            <person name="Brettin T."/>
            <person name="Goker M."/>
            <person name="Beck B."/>
            <person name="Bristow J."/>
            <person name="Eisen J.A."/>
            <person name="Markowitz V."/>
            <person name="Hugenholtz P."/>
            <person name="Kyrpides N.C."/>
            <person name="Klenk H.P."/>
            <person name="Chen F."/>
        </authorList>
    </citation>
    <scope>NUCLEOTIDE SEQUENCE [LARGE SCALE GENOMIC DNA]</scope>
    <source>
        <strain evidence="9">ATCC 33386 / NCTC 11300</strain>
    </source>
</reference>
<dbReference type="PANTHER" id="PTHR43583">
    <property type="entry name" value="2-IMINOACETATE SYNTHASE"/>
    <property type="match status" value="1"/>
</dbReference>
<dbReference type="SUPFAM" id="SSF102114">
    <property type="entry name" value="Radical SAM enzymes"/>
    <property type="match status" value="1"/>
</dbReference>
<sequence length="472" mass="54083">METWKDEVLEQSFVNTDLIEKLISAENIPSDEEFNKVMEKAEKGKDTLSLEEVAVLLNSPQKERIERIFETAKEIKERVYGHRVVLFAPLYLGNKCMNLCTYCGFKATNTEIDRLTLDLDQIDGEVNTLIDQGHKRLILVYGTHPDYTAEYIAKTVEKTYSVKGEHGEIRRVNINAAPMSVEDFKKIKDSGIGTYQIFQETYHEPTYSHVHPQGEKANFKWRLFGLDRAMKAGIDDVGIGALFGLYNWKFEVLGLMSHVLHLEENYGVGPHTISFPRLTEATGIVRHEDYTVKDDELKRIIAILRLAVPYTGLILTARESAKMRKECMDLGVSQIDAGTQIELQGYTKNEKEQDLAKEQFTIGDSRSLLEVMQDLMENGFVPSFCTACYRLGRTGEHFMEFSKPGFIHNFCSPNAYLTLAEYLEDYAEEETKETGYNLIKQEIKTAPLDERVKKDVIEKLEKIKNGERDLYF</sequence>
<dbReference type="InterPro" id="IPR034428">
    <property type="entry name" value="ThiH/NoCL/HydG-like"/>
</dbReference>
<dbReference type="Proteomes" id="UP000000845">
    <property type="component" value="Chromosome"/>
</dbReference>
<evidence type="ECO:0000256" key="4">
    <source>
        <dbReference type="ARBA" id="ARBA00022723"/>
    </source>
</evidence>
<dbReference type="InterPro" id="IPR010722">
    <property type="entry name" value="BATS_dom"/>
</dbReference>
<keyword evidence="2" id="KW-0004">4Fe-4S</keyword>
<dbReference type="InterPro" id="IPR024007">
    <property type="entry name" value="FeFe-hyd_mat_HydG"/>
</dbReference>
<dbReference type="Gene3D" id="3.20.20.70">
    <property type="entry name" value="Aldolase class I"/>
    <property type="match status" value="1"/>
</dbReference>
<proteinExistence type="predicted"/>
<accession>D1AI82</accession>
<comment type="cofactor">
    <cofactor evidence="1">
        <name>[4Fe-4S] cluster</name>
        <dbReference type="ChEBI" id="CHEBI:49883"/>
    </cofactor>
</comment>
<dbReference type="eggNOG" id="COG0502">
    <property type="taxonomic scope" value="Bacteria"/>
</dbReference>
<organism evidence="8 9">
    <name type="scientific">Sebaldella termitidis (strain ATCC 33386 / NCTC 11300)</name>
    <dbReference type="NCBI Taxonomy" id="526218"/>
    <lineage>
        <taxon>Bacteria</taxon>
        <taxon>Fusobacteriati</taxon>
        <taxon>Fusobacteriota</taxon>
        <taxon>Fusobacteriia</taxon>
        <taxon>Fusobacteriales</taxon>
        <taxon>Leptotrichiaceae</taxon>
        <taxon>Sebaldella</taxon>
    </lineage>
</organism>
<dbReference type="Pfam" id="PF04055">
    <property type="entry name" value="Radical_SAM"/>
    <property type="match status" value="1"/>
</dbReference>
<dbReference type="EMBL" id="CP001739">
    <property type="protein sequence ID" value="ACZ08466.1"/>
    <property type="molecule type" value="Genomic_DNA"/>
</dbReference>
<evidence type="ECO:0000256" key="6">
    <source>
        <dbReference type="ARBA" id="ARBA00023014"/>
    </source>
</evidence>
<dbReference type="InterPro" id="IPR058240">
    <property type="entry name" value="rSAM_sf"/>
</dbReference>
<dbReference type="STRING" id="526218.Sterm_1607"/>
<dbReference type="GO" id="GO:0046872">
    <property type="term" value="F:metal ion binding"/>
    <property type="evidence" value="ECO:0007669"/>
    <property type="project" value="UniProtKB-KW"/>
</dbReference>
<dbReference type="InterPro" id="IPR007197">
    <property type="entry name" value="rSAM"/>
</dbReference>